<dbReference type="Proteomes" id="UP000245461">
    <property type="component" value="Unassembled WGS sequence"/>
</dbReference>
<dbReference type="InterPro" id="IPR011008">
    <property type="entry name" value="Dimeric_a/b-barrel"/>
</dbReference>
<organism evidence="2 3">
    <name type="scientific">Zavarzinia aquatilis</name>
    <dbReference type="NCBI Taxonomy" id="2211142"/>
    <lineage>
        <taxon>Bacteria</taxon>
        <taxon>Pseudomonadati</taxon>
        <taxon>Pseudomonadota</taxon>
        <taxon>Alphaproteobacteria</taxon>
        <taxon>Rhodospirillales</taxon>
        <taxon>Zavarziniaceae</taxon>
        <taxon>Zavarzinia</taxon>
    </lineage>
</organism>
<keyword evidence="3" id="KW-1185">Reference proteome</keyword>
<comment type="caution">
    <text evidence="2">The sequence shown here is derived from an EMBL/GenBank/DDBJ whole genome shotgun (WGS) entry which is preliminary data.</text>
</comment>
<evidence type="ECO:0000313" key="3">
    <source>
        <dbReference type="Proteomes" id="UP000245461"/>
    </source>
</evidence>
<dbReference type="GO" id="GO:0016491">
    <property type="term" value="F:oxidoreductase activity"/>
    <property type="evidence" value="ECO:0007669"/>
    <property type="project" value="InterPro"/>
</dbReference>
<dbReference type="SUPFAM" id="SSF54909">
    <property type="entry name" value="Dimeric alpha+beta barrel"/>
    <property type="match status" value="1"/>
</dbReference>
<feature type="domain" description="EthD" evidence="1">
    <location>
        <begin position="14"/>
        <end position="89"/>
    </location>
</feature>
<accession>A0A317E8K0</accession>
<reference evidence="2 3" key="1">
    <citation type="submission" date="2018-05" db="EMBL/GenBank/DDBJ databases">
        <title>Zavarzinia sp. HR-AS.</title>
        <authorList>
            <person name="Lee Y."/>
            <person name="Jeon C.O."/>
        </authorList>
    </citation>
    <scope>NUCLEOTIDE SEQUENCE [LARGE SCALE GENOMIC DNA]</scope>
    <source>
        <strain evidence="2 3">HR-AS</strain>
    </source>
</reference>
<proteinExistence type="predicted"/>
<protein>
    <submittedName>
        <fullName evidence="2">EthD family reductase</fullName>
    </submittedName>
</protein>
<evidence type="ECO:0000313" key="2">
    <source>
        <dbReference type="EMBL" id="PWR22604.1"/>
    </source>
</evidence>
<dbReference type="Pfam" id="PF07110">
    <property type="entry name" value="EthD"/>
    <property type="match status" value="1"/>
</dbReference>
<dbReference type="PANTHER" id="PTHR40260">
    <property type="entry name" value="BLR8190 PROTEIN"/>
    <property type="match status" value="1"/>
</dbReference>
<gene>
    <name evidence="2" type="ORF">DKG74_12085</name>
</gene>
<dbReference type="Gene3D" id="3.30.70.100">
    <property type="match status" value="1"/>
</dbReference>
<dbReference type="PANTHER" id="PTHR40260:SF2">
    <property type="entry name" value="BLR8190 PROTEIN"/>
    <property type="match status" value="1"/>
</dbReference>
<dbReference type="RefSeq" id="WP_109906074.1">
    <property type="nucleotide sequence ID" value="NZ_QGLE01000006.1"/>
</dbReference>
<dbReference type="InterPro" id="IPR009799">
    <property type="entry name" value="EthD_dom"/>
</dbReference>
<sequence>MTAVVLVVYGTPKDPAHFDDYYARVHVPLAAKIPNLAGLTLSKAPIAALAGGAAHLVARLEFADMGVLQASMGSAEGKATAADLGNFASGGVQILAFEEDRKA</sequence>
<dbReference type="NCBIfam" id="TIGR02118">
    <property type="entry name" value="EthD family reductase"/>
    <property type="match status" value="1"/>
</dbReference>
<dbReference type="AlphaFoldDB" id="A0A317E8K0"/>
<name>A0A317E8K0_9PROT</name>
<dbReference type="EMBL" id="QGLE01000006">
    <property type="protein sequence ID" value="PWR22604.1"/>
    <property type="molecule type" value="Genomic_DNA"/>
</dbReference>
<dbReference type="OrthoDB" id="5294870at2"/>
<evidence type="ECO:0000259" key="1">
    <source>
        <dbReference type="Pfam" id="PF07110"/>
    </source>
</evidence>